<reference evidence="2" key="1">
    <citation type="journal article" date="2022" name="Mol. Ecol. Resour.">
        <title>The genomes of chicory, endive, great burdock and yacon provide insights into Asteraceae palaeo-polyploidization history and plant inulin production.</title>
        <authorList>
            <person name="Fan W."/>
            <person name="Wang S."/>
            <person name="Wang H."/>
            <person name="Wang A."/>
            <person name="Jiang F."/>
            <person name="Liu H."/>
            <person name="Zhao H."/>
            <person name="Xu D."/>
            <person name="Zhang Y."/>
        </authorList>
    </citation>
    <scope>NUCLEOTIDE SEQUENCE [LARGE SCALE GENOMIC DNA]</scope>
    <source>
        <strain evidence="2">cv. Niubang</strain>
    </source>
</reference>
<comment type="caution">
    <text evidence="1">The sequence shown here is derived from an EMBL/GenBank/DDBJ whole genome shotgun (WGS) entry which is preliminary data.</text>
</comment>
<evidence type="ECO:0000313" key="2">
    <source>
        <dbReference type="Proteomes" id="UP001055879"/>
    </source>
</evidence>
<keyword evidence="2" id="KW-1185">Reference proteome</keyword>
<organism evidence="1 2">
    <name type="scientific">Arctium lappa</name>
    <name type="common">Greater burdock</name>
    <name type="synonym">Lappa major</name>
    <dbReference type="NCBI Taxonomy" id="4217"/>
    <lineage>
        <taxon>Eukaryota</taxon>
        <taxon>Viridiplantae</taxon>
        <taxon>Streptophyta</taxon>
        <taxon>Embryophyta</taxon>
        <taxon>Tracheophyta</taxon>
        <taxon>Spermatophyta</taxon>
        <taxon>Magnoliopsida</taxon>
        <taxon>eudicotyledons</taxon>
        <taxon>Gunneridae</taxon>
        <taxon>Pentapetalae</taxon>
        <taxon>asterids</taxon>
        <taxon>campanulids</taxon>
        <taxon>Asterales</taxon>
        <taxon>Asteraceae</taxon>
        <taxon>Carduoideae</taxon>
        <taxon>Cardueae</taxon>
        <taxon>Arctiinae</taxon>
        <taxon>Arctium</taxon>
    </lineage>
</organism>
<dbReference type="Proteomes" id="UP001055879">
    <property type="component" value="Linkage Group LG03"/>
</dbReference>
<reference evidence="1 2" key="2">
    <citation type="journal article" date="2022" name="Mol. Ecol. Resour.">
        <title>The genomes of chicory, endive, great burdock and yacon provide insights into Asteraceae paleo-polyploidization history and plant inulin production.</title>
        <authorList>
            <person name="Fan W."/>
            <person name="Wang S."/>
            <person name="Wang H."/>
            <person name="Wang A."/>
            <person name="Jiang F."/>
            <person name="Liu H."/>
            <person name="Zhao H."/>
            <person name="Xu D."/>
            <person name="Zhang Y."/>
        </authorList>
    </citation>
    <scope>NUCLEOTIDE SEQUENCE [LARGE SCALE GENOMIC DNA]</scope>
    <source>
        <strain evidence="2">cv. Niubang</strain>
    </source>
</reference>
<accession>A0ACB9DN89</accession>
<evidence type="ECO:0000313" key="1">
    <source>
        <dbReference type="EMBL" id="KAI3748163.1"/>
    </source>
</evidence>
<proteinExistence type="predicted"/>
<gene>
    <name evidence="1" type="ORF">L6452_11071</name>
</gene>
<dbReference type="EMBL" id="CM042049">
    <property type="protein sequence ID" value="KAI3748163.1"/>
    <property type="molecule type" value="Genomic_DNA"/>
</dbReference>
<name>A0ACB9DN89_ARCLA</name>
<sequence length="192" mass="21423">MSMGTSKQTFLHNRFFSSEVSSLELARLPSMSREKLLPETVYISQISEWNDIEATKARLADAGGINPDTEGNNLDFSQNGAFICIYVGSNMYYVIRQSFAGNGRWVLAALKGFFEWFEVRISSGTRMDDGLNINERICFPSSMMDIESEVQVRASGGILAILENVRVVDTIEQNECGSVTRNPFCHANLLVT</sequence>
<protein>
    <submittedName>
        <fullName evidence="1">Uncharacterized protein</fullName>
    </submittedName>
</protein>